<name>A0AAW5P7R1_9BACT</name>
<feature type="region of interest" description="Disordered" evidence="1">
    <location>
        <begin position="218"/>
        <end position="237"/>
    </location>
</feature>
<dbReference type="EMBL" id="JANTZM010000007">
    <property type="protein sequence ID" value="MCS4157645.1"/>
    <property type="molecule type" value="Genomic_DNA"/>
</dbReference>
<dbReference type="AlphaFoldDB" id="A0AAW5P7R1"/>
<dbReference type="RefSeq" id="WP_259258142.1">
    <property type="nucleotide sequence ID" value="NZ_JANTZM010000007.1"/>
</dbReference>
<evidence type="ECO:0000313" key="2">
    <source>
        <dbReference type="EMBL" id="MCS4157645.1"/>
    </source>
</evidence>
<protein>
    <submittedName>
        <fullName evidence="2">Uncharacterized protein</fullName>
    </submittedName>
</protein>
<organism evidence="2 3">
    <name type="scientific">Salinibacter ruber</name>
    <dbReference type="NCBI Taxonomy" id="146919"/>
    <lineage>
        <taxon>Bacteria</taxon>
        <taxon>Pseudomonadati</taxon>
        <taxon>Rhodothermota</taxon>
        <taxon>Rhodothermia</taxon>
        <taxon>Rhodothermales</taxon>
        <taxon>Salinibacteraceae</taxon>
        <taxon>Salinibacter</taxon>
    </lineage>
</organism>
<comment type="caution">
    <text evidence="2">The sequence shown here is derived from an EMBL/GenBank/DDBJ whole genome shotgun (WGS) entry which is preliminary data.</text>
</comment>
<proteinExistence type="predicted"/>
<reference evidence="2" key="1">
    <citation type="submission" date="2022-08" db="EMBL/GenBank/DDBJ databases">
        <title>Genomic Encyclopedia of Type Strains, Phase V (KMG-V): Genome sequencing to study the core and pangenomes of soil and plant-associated prokaryotes.</title>
        <authorList>
            <person name="Whitman W."/>
        </authorList>
    </citation>
    <scope>NUCLEOTIDE SEQUENCE</scope>
    <source>
        <strain evidence="2">SP3002</strain>
    </source>
</reference>
<evidence type="ECO:0000313" key="3">
    <source>
        <dbReference type="Proteomes" id="UP001155110"/>
    </source>
</evidence>
<dbReference type="Proteomes" id="UP001155110">
    <property type="component" value="Unassembled WGS sequence"/>
</dbReference>
<gene>
    <name evidence="2" type="ORF">GGP99_001609</name>
</gene>
<sequence>MILEDSLTAQVTEQAKEVAENAKRRARRFADVRSASEECVSAALEKARDVRSAIRSNRKRLEPVSSSIVSQVQSRVDSLYKQLKQEAASAAENTETTFSDASRRLAEESLAAGLGTSTGEIGELANQKIDRAVSEGLDRTFGEGTARAVRRKGKRARKAAVAALDIVSSSKSAFFRGVMGLLVRRTERDLRRMRNRLVRFRSRVRSIRRGAAAARRARSALSGAGGPRIEEAARRTETAHRNLEVARSQYEESSSVNEPALEAAGTDLSDASRLLASSRATALLRSAIGGAGRSRNALQEARDAISSLGASPIASLYGQVLTWSSLARTMSDTVGPVYGVAQLVKAGQQIRYIEGETERLQSEIEALRPEEAERRAEIASELQELARKLGLLSQIGDDRPISEEKWYSRAVSFFDRPFFRGQSGQSPIQRLEVFGRLADQATGLVGLEPKTEDPVQAASTTLQETESALQEAQALSGLYEQSSSTVSVVAELLGSAGIENPIESILRGQFSREIKTVFAGATSLLPVQQADTCPEPTGTLPADKERAYLEAKRKTRERARLARGAITAISESNDADAQKMAELPS</sequence>
<accession>A0AAW5P7R1</accession>
<feature type="compositionally biased region" description="Basic and acidic residues" evidence="1">
    <location>
        <begin position="228"/>
        <end position="237"/>
    </location>
</feature>
<evidence type="ECO:0000256" key="1">
    <source>
        <dbReference type="SAM" id="MobiDB-lite"/>
    </source>
</evidence>